<keyword evidence="2" id="KW-1133">Transmembrane helix</keyword>
<reference evidence="3" key="1">
    <citation type="submission" date="2020-07" db="EMBL/GenBank/DDBJ databases">
        <title>Draft Genome Sequence of a Deep-Sea Yeast, Naganishia (Cryptococcus) liquefaciens strain N6.</title>
        <authorList>
            <person name="Han Y.W."/>
            <person name="Kajitani R."/>
            <person name="Morimoto H."/>
            <person name="Parhat M."/>
            <person name="Tsubouchi H."/>
            <person name="Bakenova O."/>
            <person name="Ogata M."/>
            <person name="Argunhan B."/>
            <person name="Aoki R."/>
            <person name="Kajiwara S."/>
            <person name="Itoh T."/>
            <person name="Iwasaki H."/>
        </authorList>
    </citation>
    <scope>NUCLEOTIDE SEQUENCE</scope>
    <source>
        <strain evidence="3">N6</strain>
    </source>
</reference>
<dbReference type="OrthoDB" id="3338076at2759"/>
<evidence type="ECO:0008006" key="5">
    <source>
        <dbReference type="Google" id="ProtNLM"/>
    </source>
</evidence>
<dbReference type="Pfam" id="PF08552">
    <property type="entry name" value="Kei1"/>
    <property type="match status" value="1"/>
</dbReference>
<dbReference type="GO" id="GO:0070917">
    <property type="term" value="F:inositol phosphoceramide synthase regulator activity"/>
    <property type="evidence" value="ECO:0007669"/>
    <property type="project" value="InterPro"/>
</dbReference>
<proteinExistence type="predicted"/>
<feature type="compositionally biased region" description="Acidic residues" evidence="1">
    <location>
        <begin position="251"/>
        <end position="260"/>
    </location>
</feature>
<dbReference type="AlphaFoldDB" id="A0A8H3TSQ4"/>
<feature type="transmembrane region" description="Helical" evidence="2">
    <location>
        <begin position="52"/>
        <end position="71"/>
    </location>
</feature>
<organism evidence="3 4">
    <name type="scientific">Naganishia liquefaciens</name>
    <dbReference type="NCBI Taxonomy" id="104408"/>
    <lineage>
        <taxon>Eukaryota</taxon>
        <taxon>Fungi</taxon>
        <taxon>Dikarya</taxon>
        <taxon>Basidiomycota</taxon>
        <taxon>Agaricomycotina</taxon>
        <taxon>Tremellomycetes</taxon>
        <taxon>Filobasidiales</taxon>
        <taxon>Filobasidiaceae</taxon>
        <taxon>Naganishia</taxon>
    </lineage>
</organism>
<keyword evidence="4" id="KW-1185">Reference proteome</keyword>
<protein>
    <recommendedName>
        <fullName evidence="5">DUF1753-domain-containing protein</fullName>
    </recommendedName>
</protein>
<dbReference type="PANTHER" id="PTHR28077">
    <property type="entry name" value="INOSITOL PHOSPHORYLCERAMIDE SYNTHASE REGULATORY SUBUNIT KEI1"/>
    <property type="match status" value="1"/>
</dbReference>
<evidence type="ECO:0000313" key="3">
    <source>
        <dbReference type="EMBL" id="GHJ86761.1"/>
    </source>
</evidence>
<dbReference type="GO" id="GO:0000139">
    <property type="term" value="C:Golgi membrane"/>
    <property type="evidence" value="ECO:0007669"/>
    <property type="project" value="TreeGrafter"/>
</dbReference>
<evidence type="ECO:0000256" key="2">
    <source>
        <dbReference type="SAM" id="Phobius"/>
    </source>
</evidence>
<name>A0A8H3TSQ4_9TREE</name>
<evidence type="ECO:0000256" key="1">
    <source>
        <dbReference type="SAM" id="MobiDB-lite"/>
    </source>
</evidence>
<feature type="transmembrane region" description="Helical" evidence="2">
    <location>
        <begin position="156"/>
        <end position="179"/>
    </location>
</feature>
<sequence>MQQPSAVFNSFLGVLDIKSGAEIILLFGVLNKVAGVYGLLSAFTGGTIGQLSFYIYSTASLAVLVWGIRAVSAESSSKVLKLCHLYVVDHIIQTVYTLGFARHYWYEIPHDGRRVANSEAQQDLIRLAVSRGEVSDKMPDNIGEIARGLWEKEQGFAMMVLFASWLIKIYFILVLYSYASHLLSNTYHTLPLSSSSSNPNRQSAKDQYASTAPAVPTNPAYEGSLDARETGKRLAALKETEEEVAHAEADFQWDSDEEATETSRMNGGSGSKGKGKAVEVQ</sequence>
<keyword evidence="2" id="KW-0812">Transmembrane</keyword>
<accession>A0A8H3TSQ4</accession>
<feature type="compositionally biased region" description="Basic and acidic residues" evidence="1">
    <location>
        <begin position="225"/>
        <end position="249"/>
    </location>
</feature>
<dbReference type="EMBL" id="BLZA01000019">
    <property type="protein sequence ID" value="GHJ86761.1"/>
    <property type="molecule type" value="Genomic_DNA"/>
</dbReference>
<dbReference type="Proteomes" id="UP000620104">
    <property type="component" value="Unassembled WGS sequence"/>
</dbReference>
<feature type="region of interest" description="Disordered" evidence="1">
    <location>
        <begin position="191"/>
        <end position="281"/>
    </location>
</feature>
<dbReference type="GO" id="GO:0070916">
    <property type="term" value="C:inositol phosphoceramide synthase complex"/>
    <property type="evidence" value="ECO:0007669"/>
    <property type="project" value="TreeGrafter"/>
</dbReference>
<feature type="compositionally biased region" description="Low complexity" evidence="1">
    <location>
        <begin position="191"/>
        <end position="200"/>
    </location>
</feature>
<dbReference type="GO" id="GO:0006673">
    <property type="term" value="P:inositol phosphoceramide metabolic process"/>
    <property type="evidence" value="ECO:0007669"/>
    <property type="project" value="InterPro"/>
</dbReference>
<dbReference type="PANTHER" id="PTHR28077:SF1">
    <property type="entry name" value="INOSITOL PHOSPHORYLCERAMIDE SYNTHASE REGULATORY SUBUNIT KEI1"/>
    <property type="match status" value="1"/>
</dbReference>
<evidence type="ECO:0000313" key="4">
    <source>
        <dbReference type="Proteomes" id="UP000620104"/>
    </source>
</evidence>
<gene>
    <name evidence="3" type="ORF">NliqN6_3163</name>
</gene>
<keyword evidence="2" id="KW-0472">Membrane</keyword>
<comment type="caution">
    <text evidence="3">The sequence shown here is derived from an EMBL/GenBank/DDBJ whole genome shotgun (WGS) entry which is preliminary data.</text>
</comment>
<feature type="transmembrane region" description="Helical" evidence="2">
    <location>
        <begin position="21"/>
        <end position="40"/>
    </location>
</feature>
<dbReference type="InterPro" id="IPR013862">
    <property type="entry name" value="Kei1"/>
</dbReference>